<proteinExistence type="predicted"/>
<keyword evidence="1" id="KW-0472">Membrane</keyword>
<evidence type="ECO:0000313" key="3">
    <source>
        <dbReference type="Proteomes" id="UP001233836"/>
    </source>
</evidence>
<comment type="caution">
    <text evidence="2">The sequence shown here is derived from an EMBL/GenBank/DDBJ whole genome shotgun (WGS) entry which is preliminary data.</text>
</comment>
<organism evidence="2 3">
    <name type="scientific">Paenibacillus tundrae</name>
    <dbReference type="NCBI Taxonomy" id="528187"/>
    <lineage>
        <taxon>Bacteria</taxon>
        <taxon>Bacillati</taxon>
        <taxon>Bacillota</taxon>
        <taxon>Bacilli</taxon>
        <taxon>Bacillales</taxon>
        <taxon>Paenibacillaceae</taxon>
        <taxon>Paenibacillus</taxon>
    </lineage>
</organism>
<feature type="transmembrane region" description="Helical" evidence="1">
    <location>
        <begin position="56"/>
        <end position="79"/>
    </location>
</feature>
<keyword evidence="3" id="KW-1185">Reference proteome</keyword>
<protein>
    <submittedName>
        <fullName evidence="2">Uncharacterized protein</fullName>
    </submittedName>
</protein>
<keyword evidence="1" id="KW-0812">Transmembrane</keyword>
<reference evidence="2 3" key="1">
    <citation type="submission" date="2023-07" db="EMBL/GenBank/DDBJ databases">
        <title>Sorghum-associated microbial communities from plants grown in Nebraska, USA.</title>
        <authorList>
            <person name="Schachtman D."/>
        </authorList>
    </citation>
    <scope>NUCLEOTIDE SEQUENCE [LARGE SCALE GENOMIC DNA]</scope>
    <source>
        <strain evidence="2 3">DS1314</strain>
    </source>
</reference>
<dbReference type="Proteomes" id="UP001233836">
    <property type="component" value="Unassembled WGS sequence"/>
</dbReference>
<accession>A0ABT9WDP0</accession>
<gene>
    <name evidence="2" type="ORF">J2T19_002574</name>
</gene>
<evidence type="ECO:0000256" key="1">
    <source>
        <dbReference type="SAM" id="Phobius"/>
    </source>
</evidence>
<name>A0ABT9WDP0_9BACL</name>
<keyword evidence="1" id="KW-1133">Transmembrane helix</keyword>
<sequence>MKINYRIFNISTWLTVLSVLLLPGKVYNEGISRTEYGFPFRFFTQYHPGHSTGHPWFMAGVSIGLGAFIINVLMIYFFIHVGIYIKNRWSSSRVEQ</sequence>
<dbReference type="EMBL" id="JAUSTI010000006">
    <property type="protein sequence ID" value="MDQ0171122.1"/>
    <property type="molecule type" value="Genomic_DNA"/>
</dbReference>
<evidence type="ECO:0000313" key="2">
    <source>
        <dbReference type="EMBL" id="MDQ0171122.1"/>
    </source>
</evidence>